<dbReference type="Proteomes" id="UP001485043">
    <property type="component" value="Unassembled WGS sequence"/>
</dbReference>
<protein>
    <recommendedName>
        <fullName evidence="5">C2H2-type domain-containing protein</fullName>
    </recommendedName>
</protein>
<evidence type="ECO:0000313" key="4">
    <source>
        <dbReference type="Proteomes" id="UP001485043"/>
    </source>
</evidence>
<keyword evidence="4" id="KW-1185">Reference proteome</keyword>
<evidence type="ECO:0000256" key="1">
    <source>
        <dbReference type="SAM" id="Coils"/>
    </source>
</evidence>
<keyword evidence="1" id="KW-0175">Coiled coil</keyword>
<feature type="region of interest" description="Disordered" evidence="2">
    <location>
        <begin position="1"/>
        <end position="23"/>
    </location>
</feature>
<dbReference type="EMBL" id="JALJOV010000363">
    <property type="protein sequence ID" value="KAK9864355.1"/>
    <property type="molecule type" value="Genomic_DNA"/>
</dbReference>
<accession>A0AAW1T4A4</accession>
<sequence length="225" mass="26132">MDLIAQGKQARTEYENRTLGRDQAEARRDLHGTLQRLRQERRALTKSIRINEAKKRKERFQDLYNAKQKLASSMINNKKGKRVEPNTLKDGTSKQVMYKQADVLAETQRYYQELNAPPPGGKCQQYLPDQCHRCYPWIRTDALDTFHLESHIGQKKYKFINLDDHIRDQTAFQQCLRNTKLGKAPGPAQVPNELLRYMPLHAGANCDARRCAQIRGTDVDDRNYS</sequence>
<evidence type="ECO:0000256" key="2">
    <source>
        <dbReference type="SAM" id="MobiDB-lite"/>
    </source>
</evidence>
<evidence type="ECO:0008006" key="5">
    <source>
        <dbReference type="Google" id="ProtNLM"/>
    </source>
</evidence>
<proteinExistence type="predicted"/>
<dbReference type="AlphaFoldDB" id="A0AAW1T4A4"/>
<name>A0AAW1T4A4_9CHLO</name>
<feature type="compositionally biased region" description="Basic and acidic residues" evidence="2">
    <location>
        <begin position="10"/>
        <end position="23"/>
    </location>
</feature>
<evidence type="ECO:0000313" key="3">
    <source>
        <dbReference type="EMBL" id="KAK9864355.1"/>
    </source>
</evidence>
<gene>
    <name evidence="3" type="ORF">WJX84_000572</name>
</gene>
<reference evidence="3 4" key="1">
    <citation type="journal article" date="2024" name="Nat. Commun.">
        <title>Phylogenomics reveals the evolutionary origins of lichenization in chlorophyte algae.</title>
        <authorList>
            <person name="Puginier C."/>
            <person name="Libourel C."/>
            <person name="Otte J."/>
            <person name="Skaloud P."/>
            <person name="Haon M."/>
            <person name="Grisel S."/>
            <person name="Petersen M."/>
            <person name="Berrin J.G."/>
            <person name="Delaux P.M."/>
            <person name="Dal Grande F."/>
            <person name="Keller J."/>
        </authorList>
    </citation>
    <scope>NUCLEOTIDE SEQUENCE [LARGE SCALE GENOMIC DNA]</scope>
    <source>
        <strain evidence="3 4">SAG 2523</strain>
    </source>
</reference>
<feature type="coiled-coil region" evidence="1">
    <location>
        <begin position="34"/>
        <end position="70"/>
    </location>
</feature>
<comment type="caution">
    <text evidence="3">The sequence shown here is derived from an EMBL/GenBank/DDBJ whole genome shotgun (WGS) entry which is preliminary data.</text>
</comment>
<organism evidence="3 4">
    <name type="scientific">Apatococcus fuscideae</name>
    <dbReference type="NCBI Taxonomy" id="2026836"/>
    <lineage>
        <taxon>Eukaryota</taxon>
        <taxon>Viridiplantae</taxon>
        <taxon>Chlorophyta</taxon>
        <taxon>core chlorophytes</taxon>
        <taxon>Trebouxiophyceae</taxon>
        <taxon>Chlorellales</taxon>
        <taxon>Chlorellaceae</taxon>
        <taxon>Apatococcus</taxon>
    </lineage>
</organism>